<organism evidence="13">
    <name type="scientific">Cucumis melo</name>
    <name type="common">Muskmelon</name>
    <dbReference type="NCBI Taxonomy" id="3656"/>
    <lineage>
        <taxon>Eukaryota</taxon>
        <taxon>Viridiplantae</taxon>
        <taxon>Streptophyta</taxon>
        <taxon>Embryophyta</taxon>
        <taxon>Tracheophyta</taxon>
        <taxon>Spermatophyta</taxon>
        <taxon>Magnoliopsida</taxon>
        <taxon>eudicotyledons</taxon>
        <taxon>Gunneridae</taxon>
        <taxon>Pentapetalae</taxon>
        <taxon>rosids</taxon>
        <taxon>fabids</taxon>
        <taxon>Cucurbitales</taxon>
        <taxon>Cucurbitaceae</taxon>
        <taxon>Benincaseae</taxon>
        <taxon>Cucumis</taxon>
    </lineage>
</organism>
<evidence type="ECO:0000313" key="13">
    <source>
        <dbReference type="EnsemblPlants" id="MELO3C011449.2.1"/>
    </source>
</evidence>
<proteinExistence type="inferred from homology"/>
<dbReference type="InterPro" id="IPR029055">
    <property type="entry name" value="Ntn_hydrolases_N"/>
</dbReference>
<comment type="subcellular location">
    <subcellularLocation>
        <location evidence="12">Cytoplasm</location>
    </subcellularLocation>
    <subcellularLocation>
        <location evidence="12">Nucleus</location>
    </subcellularLocation>
</comment>
<evidence type="ECO:0000256" key="2">
    <source>
        <dbReference type="ARBA" id="ARBA00002000"/>
    </source>
</evidence>
<dbReference type="GO" id="GO:0005839">
    <property type="term" value="C:proteasome core complex"/>
    <property type="evidence" value="ECO:0007669"/>
    <property type="project" value="InterPro"/>
</dbReference>
<dbReference type="PROSITE" id="PS00854">
    <property type="entry name" value="PROTEASOME_BETA_1"/>
    <property type="match status" value="1"/>
</dbReference>
<evidence type="ECO:0000256" key="10">
    <source>
        <dbReference type="ARBA" id="ARBA00023242"/>
    </source>
</evidence>
<dbReference type="AlphaFoldDB" id="A0A9I9D185"/>
<keyword evidence="7" id="KW-0378">Hydrolase</keyword>
<dbReference type="InterPro" id="IPR016050">
    <property type="entry name" value="Proteasome_bsu_CS"/>
</dbReference>
<comment type="function">
    <text evidence="12">Component of the proteasome, a multicatalytic proteinase complex which is characterized by its ability to cleave peptides with Arg, Phe, Tyr, Leu, and Glu adjacent to the leaving group at neutral or slightly basic pH. The proteasome has an ATP-dependent proteolytic activity.</text>
</comment>
<evidence type="ECO:0000256" key="11">
    <source>
        <dbReference type="PIRSR" id="PIRSR600243-1"/>
    </source>
</evidence>
<keyword evidence="5" id="KW-0645">Protease</keyword>
<evidence type="ECO:0000256" key="8">
    <source>
        <dbReference type="ARBA" id="ARBA00022942"/>
    </source>
</evidence>
<dbReference type="Pfam" id="PF00227">
    <property type="entry name" value="Proteasome"/>
    <property type="match status" value="1"/>
</dbReference>
<dbReference type="PANTHER" id="PTHR32194">
    <property type="entry name" value="METALLOPROTEASE TLDD"/>
    <property type="match status" value="1"/>
</dbReference>
<dbReference type="Gramene" id="MELO3C011449.2.1">
    <property type="protein sequence ID" value="MELO3C011449.2.1"/>
    <property type="gene ID" value="MELO3C011449.2"/>
</dbReference>
<dbReference type="EnsemblPlants" id="MELO3C011449.2.1">
    <property type="protein sequence ID" value="MELO3C011449.2.1"/>
    <property type="gene ID" value="MELO3C011449.2"/>
</dbReference>
<keyword evidence="8 12" id="KW-0647">Proteasome</keyword>
<comment type="similarity">
    <text evidence="12">Belongs to the peptidase T1B family.</text>
</comment>
<dbReference type="InterPro" id="IPR000243">
    <property type="entry name" value="Pept_T1A_subB"/>
</dbReference>
<accession>A0A9I9D185</accession>
<dbReference type="InterPro" id="IPR023333">
    <property type="entry name" value="Proteasome_suB-type"/>
</dbReference>
<comment type="subunit">
    <text evidence="12">Component of the proteasome complex.</text>
</comment>
<dbReference type="InterPro" id="IPR001353">
    <property type="entry name" value="Proteasome_sua/b"/>
</dbReference>
<dbReference type="SUPFAM" id="SSF56235">
    <property type="entry name" value="N-terminal nucleophile aminohydrolases (Ntn hydrolases)"/>
    <property type="match status" value="1"/>
</dbReference>
<dbReference type="Gene3D" id="3.60.20.10">
    <property type="entry name" value="Glutamine Phosphoribosylpyrophosphate, subunit 1, domain 1"/>
    <property type="match status" value="1"/>
</dbReference>
<name>A0A9I9D185_CUCME</name>
<keyword evidence="9" id="KW-0865">Zymogen</keyword>
<comment type="catalytic activity">
    <reaction evidence="1">
        <text>Cleavage of peptide bonds with very broad specificity.</text>
        <dbReference type="EC" id="3.4.25.1"/>
    </reaction>
</comment>
<keyword evidence="6" id="KW-0888">Threonine protease</keyword>
<comment type="function">
    <text evidence="2">The proteasome is a multicatalytic proteinase complex which is characterized by its ability to cleave peptides with Arg, Phe, Tyr, Leu, and Glu adjacent to the leaving group at neutral or slightly basic pH. The proteasome has an ATP-dependent proteolytic activity.</text>
</comment>
<dbReference type="PANTHER" id="PTHR32194:SF3">
    <property type="entry name" value="PROTEASOME SUBUNIT BETA"/>
    <property type="match status" value="1"/>
</dbReference>
<dbReference type="GO" id="GO:0051603">
    <property type="term" value="P:proteolysis involved in protein catabolic process"/>
    <property type="evidence" value="ECO:0007669"/>
    <property type="project" value="InterPro"/>
</dbReference>
<keyword evidence="4 12" id="KW-0963">Cytoplasm</keyword>
<dbReference type="FunFam" id="3.60.20.10:FF:000034">
    <property type="entry name" value="Proteasome subunit beta"/>
    <property type="match status" value="1"/>
</dbReference>
<reference evidence="13" key="1">
    <citation type="submission" date="2023-03" db="UniProtKB">
        <authorList>
            <consortium name="EnsemblPlants"/>
        </authorList>
    </citation>
    <scope>IDENTIFICATION</scope>
</reference>
<dbReference type="CDD" id="cd03761">
    <property type="entry name" value="proteasome_beta_type_5"/>
    <property type="match status" value="1"/>
</dbReference>
<comment type="subunit">
    <text evidence="3">Component of the 20S core complex of the 26S proteasome. The 26S proteasome is composed of a core protease (CP), known as the 20S proteasome, capped at one or both ends by the 19S regulatory particle (RP/PA700). The 20S proteasome core is composed of 28 subunits that are arranged in four stacked rings, resulting in a barrel-shaped structure. The two end rings are each formed by seven alpha subunits, and the two central rings are each formed by seven beta subunits. The catalytic chamber with the active sites is on the inside of the barrel.</text>
</comment>
<evidence type="ECO:0000256" key="9">
    <source>
        <dbReference type="ARBA" id="ARBA00023145"/>
    </source>
</evidence>
<evidence type="ECO:0000256" key="3">
    <source>
        <dbReference type="ARBA" id="ARBA00011517"/>
    </source>
</evidence>
<protein>
    <recommendedName>
        <fullName evidence="12">Proteasome subunit beta</fullName>
    </recommendedName>
</protein>
<dbReference type="PROSITE" id="PS51476">
    <property type="entry name" value="PROTEASOME_BETA_2"/>
    <property type="match status" value="1"/>
</dbReference>
<feature type="active site" description="Nucleophile" evidence="11">
    <location>
        <position position="56"/>
    </location>
</feature>
<evidence type="ECO:0000256" key="12">
    <source>
        <dbReference type="RuleBase" id="RU004203"/>
    </source>
</evidence>
<keyword evidence="10 12" id="KW-0539">Nucleus</keyword>
<dbReference type="GO" id="GO:0005634">
    <property type="term" value="C:nucleus"/>
    <property type="evidence" value="ECO:0007669"/>
    <property type="project" value="UniProtKB-SubCell"/>
</dbReference>
<dbReference type="GO" id="GO:0005737">
    <property type="term" value="C:cytoplasm"/>
    <property type="evidence" value="ECO:0007669"/>
    <property type="project" value="UniProtKB-SubCell"/>
</dbReference>
<evidence type="ECO:0000256" key="1">
    <source>
        <dbReference type="ARBA" id="ARBA00001198"/>
    </source>
</evidence>
<sequence length="304" mass="32949">MKLDTSGLQTTAPMFGPRMEALEGFAAAPSFEIPNSSDFDGFQKDAIQMVKPAKGTTTLAFIFKEGVMVAADSRASMGGYISSQSVKKIIEINPYMLGTMAGGAADCQFWHRNLGVKCRRHELANKRRISVAGASKLLANILYSYRGMGLSVGTMIAGWDETGPGLYYVDSEGGRLKGTRFSVGSGSPYAYGVLDNGYRYDLSVEEAAELARRAIYHATFRDGASGGVASGIPRSKCLLIVLPIRVLVQTLSDSFCFECHRSVYYVGPNGWKKLSGDDVGELHYNYYPVTPTTVDQEMTEVTAA</sequence>
<evidence type="ECO:0000256" key="6">
    <source>
        <dbReference type="ARBA" id="ARBA00022698"/>
    </source>
</evidence>
<evidence type="ECO:0000256" key="4">
    <source>
        <dbReference type="ARBA" id="ARBA00022490"/>
    </source>
</evidence>
<evidence type="ECO:0000256" key="5">
    <source>
        <dbReference type="ARBA" id="ARBA00022670"/>
    </source>
</evidence>
<evidence type="ECO:0000256" key="7">
    <source>
        <dbReference type="ARBA" id="ARBA00022801"/>
    </source>
</evidence>
<dbReference type="GO" id="GO:0004298">
    <property type="term" value="F:threonine-type endopeptidase activity"/>
    <property type="evidence" value="ECO:0007669"/>
    <property type="project" value="UniProtKB-KW"/>
</dbReference>
<dbReference type="PRINTS" id="PR00141">
    <property type="entry name" value="PROTEASOME"/>
</dbReference>